<dbReference type="Pfam" id="PF09184">
    <property type="entry name" value="PPP4R2"/>
    <property type="match status" value="1"/>
</dbReference>
<evidence type="ECO:0008006" key="5">
    <source>
        <dbReference type="Google" id="ProtNLM"/>
    </source>
</evidence>
<feature type="region of interest" description="Disordered" evidence="2">
    <location>
        <begin position="220"/>
        <end position="255"/>
    </location>
</feature>
<evidence type="ECO:0000256" key="1">
    <source>
        <dbReference type="ARBA" id="ARBA00009207"/>
    </source>
</evidence>
<reference evidence="3 4" key="1">
    <citation type="submission" date="2015-04" db="EMBL/GenBank/DDBJ databases">
        <title>Complete genome sequence of Schizopora paradoxa KUC8140, a cosmopolitan wood degrader in East Asia.</title>
        <authorList>
            <consortium name="DOE Joint Genome Institute"/>
            <person name="Min B."/>
            <person name="Park H."/>
            <person name="Jang Y."/>
            <person name="Kim J.-J."/>
            <person name="Kim K.H."/>
            <person name="Pangilinan J."/>
            <person name="Lipzen A."/>
            <person name="Riley R."/>
            <person name="Grigoriev I.V."/>
            <person name="Spatafora J.W."/>
            <person name="Choi I.-G."/>
        </authorList>
    </citation>
    <scope>NUCLEOTIDE SEQUENCE [LARGE SCALE GENOMIC DNA]</scope>
    <source>
        <strain evidence="3 4">KUC8140</strain>
    </source>
</reference>
<protein>
    <recommendedName>
        <fullName evidence="5">PPP4R2-domain-containing protein</fullName>
    </recommendedName>
</protein>
<feature type="region of interest" description="Disordered" evidence="2">
    <location>
        <begin position="1"/>
        <end position="21"/>
    </location>
</feature>
<dbReference type="PANTHER" id="PTHR16487:SF0">
    <property type="entry name" value="PROTEIN PHOSPHATASE 4 REGULATORY SUBUNIT 2-RELATED"/>
    <property type="match status" value="1"/>
</dbReference>
<dbReference type="Proteomes" id="UP000053477">
    <property type="component" value="Unassembled WGS sequence"/>
</dbReference>
<dbReference type="InterPro" id="IPR015267">
    <property type="entry name" value="PPP4R2"/>
</dbReference>
<feature type="compositionally biased region" description="Acidic residues" evidence="2">
    <location>
        <begin position="335"/>
        <end position="348"/>
    </location>
</feature>
<dbReference type="GO" id="GO:0030289">
    <property type="term" value="C:protein phosphatase 4 complex"/>
    <property type="evidence" value="ECO:0007669"/>
    <property type="project" value="InterPro"/>
</dbReference>
<sequence>MNGIESAVASSSGGQEKGEDFEWKAEYDELLEKITTSDFAEYEWDILRRALKHKLDKNITEYLADPLRPPPATYSQPNASPEPLPSGGLKIAPFPPRSQTDIASARVGLNSLGFQKAVFTEDEAREMKETIFTLMDEFDGKSPFTIQRLCELIVKPRHHYKTSGKYLRAVERALLVTSSVEDFPILPPEEPSTTSVAISYSPTGSLREATTPLFSPIPFLHEDARRSRSRSRSPPMSPLELASKRTASPGGTPLAQVGSIEPITLDAVAVDGAVVVDGPVIGLVDELDDPSPGHMSDHPTALTATTSTSVETKPIFGSLEERFVKSSAGSQAESSGDEMAVDDADEDKENINKL</sequence>
<dbReference type="PANTHER" id="PTHR16487">
    <property type="entry name" value="PPP4R2-RELATED PROTEIN"/>
    <property type="match status" value="1"/>
</dbReference>
<comment type="similarity">
    <text evidence="1">Belongs to the PPP4R2 family.</text>
</comment>
<accession>A0A0H2RNH1</accession>
<dbReference type="InParanoid" id="A0A0H2RNH1"/>
<dbReference type="EMBL" id="KQ085958">
    <property type="protein sequence ID" value="KLO13505.1"/>
    <property type="molecule type" value="Genomic_DNA"/>
</dbReference>
<gene>
    <name evidence="3" type="ORF">SCHPADRAFT_940297</name>
</gene>
<dbReference type="GO" id="GO:0005737">
    <property type="term" value="C:cytoplasm"/>
    <property type="evidence" value="ECO:0007669"/>
    <property type="project" value="TreeGrafter"/>
</dbReference>
<dbReference type="GO" id="GO:0019888">
    <property type="term" value="F:protein phosphatase regulator activity"/>
    <property type="evidence" value="ECO:0007669"/>
    <property type="project" value="InterPro"/>
</dbReference>
<feature type="region of interest" description="Disordered" evidence="2">
    <location>
        <begin position="324"/>
        <end position="354"/>
    </location>
</feature>
<evidence type="ECO:0000313" key="3">
    <source>
        <dbReference type="EMBL" id="KLO13505.1"/>
    </source>
</evidence>
<keyword evidence="4" id="KW-1185">Reference proteome</keyword>
<organism evidence="3 4">
    <name type="scientific">Schizopora paradoxa</name>
    <dbReference type="NCBI Taxonomy" id="27342"/>
    <lineage>
        <taxon>Eukaryota</taxon>
        <taxon>Fungi</taxon>
        <taxon>Dikarya</taxon>
        <taxon>Basidiomycota</taxon>
        <taxon>Agaricomycotina</taxon>
        <taxon>Agaricomycetes</taxon>
        <taxon>Hymenochaetales</taxon>
        <taxon>Schizoporaceae</taxon>
        <taxon>Schizopora</taxon>
    </lineage>
</organism>
<dbReference type="GO" id="GO:0005634">
    <property type="term" value="C:nucleus"/>
    <property type="evidence" value="ECO:0007669"/>
    <property type="project" value="TreeGrafter"/>
</dbReference>
<evidence type="ECO:0000256" key="2">
    <source>
        <dbReference type="SAM" id="MobiDB-lite"/>
    </source>
</evidence>
<evidence type="ECO:0000313" key="4">
    <source>
        <dbReference type="Proteomes" id="UP000053477"/>
    </source>
</evidence>
<dbReference type="OrthoDB" id="341898at2759"/>
<name>A0A0H2RNH1_9AGAM</name>
<dbReference type="AlphaFoldDB" id="A0A0H2RNH1"/>
<dbReference type="STRING" id="27342.A0A0H2RNH1"/>
<proteinExistence type="inferred from homology"/>